<proteinExistence type="predicted"/>
<dbReference type="RefSeq" id="XP_060416334.1">
    <property type="nucleotide sequence ID" value="XM_060557309.1"/>
</dbReference>
<dbReference type="EMBL" id="JAHLJV010000016">
    <property type="protein sequence ID" value="KAK1595287.1"/>
    <property type="molecule type" value="Genomic_DNA"/>
</dbReference>
<gene>
    <name evidence="2" type="ORF">LY79DRAFT_547262</name>
</gene>
<organism evidence="2 3">
    <name type="scientific">Colletotrichum navitas</name>
    <dbReference type="NCBI Taxonomy" id="681940"/>
    <lineage>
        <taxon>Eukaryota</taxon>
        <taxon>Fungi</taxon>
        <taxon>Dikarya</taxon>
        <taxon>Ascomycota</taxon>
        <taxon>Pezizomycotina</taxon>
        <taxon>Sordariomycetes</taxon>
        <taxon>Hypocreomycetidae</taxon>
        <taxon>Glomerellales</taxon>
        <taxon>Glomerellaceae</taxon>
        <taxon>Colletotrichum</taxon>
        <taxon>Colletotrichum graminicola species complex</taxon>
    </lineage>
</organism>
<dbReference type="GeneID" id="85441549"/>
<evidence type="ECO:0000256" key="1">
    <source>
        <dbReference type="SAM" id="MobiDB-lite"/>
    </source>
</evidence>
<dbReference type="AlphaFoldDB" id="A0AAD8Q507"/>
<accession>A0AAD8Q507</accession>
<comment type="caution">
    <text evidence="2">The sequence shown here is derived from an EMBL/GenBank/DDBJ whole genome shotgun (WGS) entry which is preliminary data.</text>
</comment>
<reference evidence="2" key="1">
    <citation type="submission" date="2021-06" db="EMBL/GenBank/DDBJ databases">
        <title>Comparative genomics, transcriptomics and evolutionary studies reveal genomic signatures of adaptation to plant cell wall in hemibiotrophic fungi.</title>
        <authorList>
            <consortium name="DOE Joint Genome Institute"/>
            <person name="Baroncelli R."/>
            <person name="Diaz J.F."/>
            <person name="Benocci T."/>
            <person name="Peng M."/>
            <person name="Battaglia E."/>
            <person name="Haridas S."/>
            <person name="Andreopoulos W."/>
            <person name="Labutti K."/>
            <person name="Pangilinan J."/>
            <person name="Floch G.L."/>
            <person name="Makela M.R."/>
            <person name="Henrissat B."/>
            <person name="Grigoriev I.V."/>
            <person name="Crouch J.A."/>
            <person name="De Vries R.P."/>
            <person name="Sukno S.A."/>
            <person name="Thon M.R."/>
        </authorList>
    </citation>
    <scope>NUCLEOTIDE SEQUENCE</scope>
    <source>
        <strain evidence="2">CBS 125086</strain>
    </source>
</reference>
<feature type="compositionally biased region" description="Basic residues" evidence="1">
    <location>
        <begin position="18"/>
        <end position="31"/>
    </location>
</feature>
<name>A0AAD8Q507_9PEZI</name>
<evidence type="ECO:0000313" key="2">
    <source>
        <dbReference type="EMBL" id="KAK1595287.1"/>
    </source>
</evidence>
<evidence type="ECO:0000313" key="3">
    <source>
        <dbReference type="Proteomes" id="UP001230504"/>
    </source>
</evidence>
<feature type="region of interest" description="Disordered" evidence="1">
    <location>
        <begin position="65"/>
        <end position="89"/>
    </location>
</feature>
<dbReference type="Proteomes" id="UP001230504">
    <property type="component" value="Unassembled WGS sequence"/>
</dbReference>
<protein>
    <submittedName>
        <fullName evidence="2">Uncharacterized protein</fullName>
    </submittedName>
</protein>
<sequence length="125" mass="14479">MPDHLPLGQINPNITPPLRKKMGKKPTPIIKRRYTPKNGIKRVERSYSQPKQVDVLLYLEHHRYPLSPGQRRRQRAGDTPLDPANGLRRPTLREAAAHFKIPLQTVSDWYQQRDLTSSNNEPVTK</sequence>
<keyword evidence="3" id="KW-1185">Reference proteome</keyword>
<feature type="region of interest" description="Disordered" evidence="1">
    <location>
        <begin position="1"/>
        <end position="31"/>
    </location>
</feature>